<dbReference type="AlphaFoldDB" id="A0A100W511"/>
<keyword evidence="2" id="KW-0808">Transferase</keyword>
<keyword evidence="2" id="KW-0032">Aminotransferase</keyword>
<gene>
    <name evidence="2" type="ORF">RMCB_5846</name>
</gene>
<sequence>MARGIDGDDEEAQTGDPAEHPEVRPPAQSQAVQKNQRYSPASNRNTDLVSVLEPNYVVGQSNPGSRSTGCRRIHRASLLFWGLNTRGPLRQTRSPARAGAIRPRGDILRVSTASPAGIAI</sequence>
<evidence type="ECO:0000256" key="1">
    <source>
        <dbReference type="SAM" id="MobiDB-lite"/>
    </source>
</evidence>
<feature type="region of interest" description="Disordered" evidence="1">
    <location>
        <begin position="1"/>
        <end position="47"/>
    </location>
</feature>
<dbReference type="EMBL" id="BCSX01000051">
    <property type="protein sequence ID" value="GAS91750.1"/>
    <property type="molecule type" value="Genomic_DNA"/>
</dbReference>
<dbReference type="STRING" id="146020.RMCB_5846"/>
<feature type="compositionally biased region" description="Polar residues" evidence="1">
    <location>
        <begin position="27"/>
        <end position="47"/>
    </location>
</feature>
<protein>
    <submittedName>
        <fullName evidence="2">Serine-glyoxylate aminotransferase</fullName>
    </submittedName>
</protein>
<name>A0A100W511_9MYCO</name>
<proteinExistence type="predicted"/>
<accession>A0A100W511</accession>
<evidence type="ECO:0000313" key="2">
    <source>
        <dbReference type="EMBL" id="GAS91750.1"/>
    </source>
</evidence>
<dbReference type="GO" id="GO:0008483">
    <property type="term" value="F:transaminase activity"/>
    <property type="evidence" value="ECO:0007669"/>
    <property type="project" value="UniProtKB-KW"/>
</dbReference>
<reference evidence="3" key="1">
    <citation type="journal article" date="2016" name="Genome Announc.">
        <title>Draft Genome Sequences of Five Rapidly Growing Mycobacterium Species, M. thermoresistibile, M. fortuitum subsp. acetamidolyticum, M. canariasense, M. brisbanense, and M. novocastrense.</title>
        <authorList>
            <person name="Katahira K."/>
            <person name="Ogura Y."/>
            <person name="Gotoh Y."/>
            <person name="Hayashi T."/>
        </authorList>
    </citation>
    <scope>NUCLEOTIDE SEQUENCE [LARGE SCALE GENOMIC DNA]</scope>
    <source>
        <strain evidence="3">JCM15654</strain>
    </source>
</reference>
<keyword evidence="3" id="KW-1185">Reference proteome</keyword>
<organism evidence="2 3">
    <name type="scientific">Mycolicibacterium brisbanense</name>
    <dbReference type="NCBI Taxonomy" id="146020"/>
    <lineage>
        <taxon>Bacteria</taxon>
        <taxon>Bacillati</taxon>
        <taxon>Actinomycetota</taxon>
        <taxon>Actinomycetes</taxon>
        <taxon>Mycobacteriales</taxon>
        <taxon>Mycobacteriaceae</taxon>
        <taxon>Mycolicibacterium</taxon>
    </lineage>
</organism>
<evidence type="ECO:0000313" key="3">
    <source>
        <dbReference type="Proteomes" id="UP000069620"/>
    </source>
</evidence>
<reference evidence="3" key="2">
    <citation type="submission" date="2016-02" db="EMBL/GenBank/DDBJ databases">
        <title>Draft genome sequence of five rapidly growing Mycobacterium species.</title>
        <authorList>
            <person name="Katahira K."/>
            <person name="Gotou Y."/>
            <person name="Iida K."/>
            <person name="Ogura Y."/>
            <person name="Hayashi T."/>
        </authorList>
    </citation>
    <scope>NUCLEOTIDE SEQUENCE [LARGE SCALE GENOMIC DNA]</scope>
    <source>
        <strain evidence="3">JCM15654</strain>
    </source>
</reference>
<comment type="caution">
    <text evidence="2">The sequence shown here is derived from an EMBL/GenBank/DDBJ whole genome shotgun (WGS) entry which is preliminary data.</text>
</comment>
<dbReference type="Proteomes" id="UP000069620">
    <property type="component" value="Unassembled WGS sequence"/>
</dbReference>